<feature type="region of interest" description="Disordered" evidence="1">
    <location>
        <begin position="836"/>
        <end position="861"/>
    </location>
</feature>
<dbReference type="AlphaFoldDB" id="A0A922L626"/>
<evidence type="ECO:0000313" key="5">
    <source>
        <dbReference type="Proteomes" id="UP000790347"/>
    </source>
</evidence>
<protein>
    <recommendedName>
        <fullName evidence="3">Integrase catalytic domain-containing protein</fullName>
    </recommendedName>
</protein>
<keyword evidence="2" id="KW-0472">Membrane</keyword>
<sequence length="1099" mass="128485">MTFSRNIISQQDRVGGMGNYGSSKKYLHIAIDSFTRFDWIVTSKTQTGKDFVNLINKVITLRKPKLVVADQYTGIKSTEFRQFLENKDIKLMFTPKNHPESNGMVERVNQTLCARIRQRILETPKERRQISWTTIATNCVEEYNKTIHSTTKFPPIYLLTGEDHDKLIRGNKLEENRKIAFQNSCKNHDENKMRFDKHQTNEKIEVGQMVYVETGSKLNRGKLDPLYEGPYKVTDKVGTNMLQVKKNNKKDWFHIAKIKPAMFGILLILSLMIEPIRMMNETDWDTISDFETDDPPPFETVDPVIWVKTNHKLASVYTLNYVVLKILDPCVIARKEKLLLPNDLVDCIMAQREIENLLSANCPGFKPLESVGHNTRKRSVTGIVTAGAMLFYIASTVIGMVGQVWNQWVHTDMKQMNEQIKMTKRYEEQFANKTVDTFKNLMSDMDELVDQISEELKSLRNGNRIVTQIKITEPILMRFFKMAKQKKVIPEFDYLFPNITLEDKIDKRYWELIRCESRNKGYISLEIITPKVKPDEVILKAHSFTIYKRDGKGETAYKYVGPKFLVMNEKNGCIKPIHIEPKSHEPEVFLSLSKPLDESCGKFKLNEAWKKTTTTFGELSYEKIQTYVDENAVYLYCNGSTIEFREKRYRCENFVYRLDRNQEFMLNSVKYKMLGRNVTGTLLTDKLKDRLTKKVLGGLTNFRNYKKELRNLDLLVKELDQEAKKYWEVIPQYEMFWGIVASSIVIISLLLATIFVAIGFCKMFRKNRKMKKRLKRTASQLMQMEVMKNPQYRTNIDEEVDWSKYDPLVTGDYAEKWEQIKKKITTNEHVITNMWQNGHTHRDGPPPTGNPNQNRNSTMLPPPNGEWTFEPTQKFDTTRYKLIQPFSEKYMEFLDLWDIFMDVVDRATNLSESAKFLPPLFVFGVAQFFLLNFIFACCNIRYICKFQVIMEICDIRSYGLGQFCKLGQIFSEFLLGRLVVRLWSETEHFLQLSSLIRLASIANDFGWNYILKLSKYYSRKILLRLQCTHYFVDIHHFTNRMMLLSPVKSVTLFMSANTCCQVSFLKPSTLATLNCTSLHIIKKGYHHNHWQNLKSKKKS</sequence>
<evidence type="ECO:0000259" key="3">
    <source>
        <dbReference type="PROSITE" id="PS50994"/>
    </source>
</evidence>
<dbReference type="SUPFAM" id="SSF53098">
    <property type="entry name" value="Ribonuclease H-like"/>
    <property type="match status" value="1"/>
</dbReference>
<feature type="transmembrane region" description="Helical" evidence="2">
    <location>
        <begin position="735"/>
        <end position="761"/>
    </location>
</feature>
<name>A0A922L626_DERFA</name>
<dbReference type="InterPro" id="IPR050951">
    <property type="entry name" value="Retrovirus_Pol_polyprotein"/>
</dbReference>
<keyword evidence="5" id="KW-1185">Reference proteome</keyword>
<feature type="compositionally biased region" description="Polar residues" evidence="1">
    <location>
        <begin position="850"/>
        <end position="859"/>
    </location>
</feature>
<feature type="transmembrane region" description="Helical" evidence="2">
    <location>
        <begin position="252"/>
        <end position="273"/>
    </location>
</feature>
<proteinExistence type="predicted"/>
<feature type="transmembrane region" description="Helical" evidence="2">
    <location>
        <begin position="383"/>
        <end position="405"/>
    </location>
</feature>
<dbReference type="PANTHER" id="PTHR37984">
    <property type="entry name" value="PROTEIN CBG26694"/>
    <property type="match status" value="1"/>
</dbReference>
<dbReference type="EMBL" id="ASGP02000002">
    <property type="protein sequence ID" value="KAH9520598.1"/>
    <property type="molecule type" value="Genomic_DNA"/>
</dbReference>
<dbReference type="InterPro" id="IPR001584">
    <property type="entry name" value="Integrase_cat-core"/>
</dbReference>
<feature type="transmembrane region" description="Helical" evidence="2">
    <location>
        <begin position="916"/>
        <end position="935"/>
    </location>
</feature>
<keyword evidence="2" id="KW-0812">Transmembrane</keyword>
<gene>
    <name evidence="4" type="ORF">DERF_004298</name>
</gene>
<dbReference type="InterPro" id="IPR036397">
    <property type="entry name" value="RNaseH_sf"/>
</dbReference>
<evidence type="ECO:0000256" key="2">
    <source>
        <dbReference type="SAM" id="Phobius"/>
    </source>
</evidence>
<dbReference type="PROSITE" id="PS50994">
    <property type="entry name" value="INTEGRASE"/>
    <property type="match status" value="1"/>
</dbReference>
<dbReference type="Gene3D" id="3.30.420.10">
    <property type="entry name" value="Ribonuclease H-like superfamily/Ribonuclease H"/>
    <property type="match status" value="1"/>
</dbReference>
<reference evidence="4" key="1">
    <citation type="submission" date="2013-05" db="EMBL/GenBank/DDBJ databases">
        <authorList>
            <person name="Yim A.K.Y."/>
            <person name="Chan T.F."/>
            <person name="Ji K.M."/>
            <person name="Liu X.Y."/>
            <person name="Zhou J.W."/>
            <person name="Li R.Q."/>
            <person name="Yang K.Y."/>
            <person name="Li J."/>
            <person name="Li M."/>
            <person name="Law P.T.W."/>
            <person name="Wu Y.L."/>
            <person name="Cai Z.L."/>
            <person name="Qin H."/>
            <person name="Bao Y."/>
            <person name="Leung R.K.K."/>
            <person name="Ng P.K.S."/>
            <person name="Zou J."/>
            <person name="Zhong X.J."/>
            <person name="Ran P.X."/>
            <person name="Zhong N.S."/>
            <person name="Liu Z.G."/>
            <person name="Tsui S.K.W."/>
        </authorList>
    </citation>
    <scope>NUCLEOTIDE SEQUENCE</scope>
    <source>
        <strain evidence="4">Derf</strain>
        <tissue evidence="4">Whole organism</tissue>
    </source>
</reference>
<evidence type="ECO:0000313" key="4">
    <source>
        <dbReference type="EMBL" id="KAH9520598.1"/>
    </source>
</evidence>
<reference evidence="4" key="2">
    <citation type="journal article" date="2022" name="Res Sq">
        <title>Comparative Genomics Reveals Insights into the Divergent Evolution of Astigmatic Mites and Household Pest Adaptations.</title>
        <authorList>
            <person name="Xiong Q."/>
            <person name="Wan A.T.-Y."/>
            <person name="Liu X.-Y."/>
            <person name="Fung C.S.-H."/>
            <person name="Xiao X."/>
            <person name="Malainual N."/>
            <person name="Hou J."/>
            <person name="Wang L."/>
            <person name="Wang M."/>
            <person name="Yang K."/>
            <person name="Cui Y."/>
            <person name="Leung E."/>
            <person name="Nong W."/>
            <person name="Shin S.-K."/>
            <person name="Au S."/>
            <person name="Jeong K.Y."/>
            <person name="Chew F.T."/>
            <person name="Hui J."/>
            <person name="Leung T.F."/>
            <person name="Tungtrongchitr A."/>
            <person name="Zhong N."/>
            <person name="Liu Z."/>
            <person name="Tsui S."/>
        </authorList>
    </citation>
    <scope>NUCLEOTIDE SEQUENCE</scope>
    <source>
        <strain evidence="4">Derf</strain>
        <tissue evidence="4">Whole organism</tissue>
    </source>
</reference>
<dbReference type="Proteomes" id="UP000790347">
    <property type="component" value="Unassembled WGS sequence"/>
</dbReference>
<comment type="caution">
    <text evidence="4">The sequence shown here is derived from an EMBL/GenBank/DDBJ whole genome shotgun (WGS) entry which is preliminary data.</text>
</comment>
<dbReference type="PANTHER" id="PTHR37984:SF5">
    <property type="entry name" value="PROTEIN NYNRIN-LIKE"/>
    <property type="match status" value="1"/>
</dbReference>
<keyword evidence="2" id="KW-1133">Transmembrane helix</keyword>
<feature type="domain" description="Integrase catalytic" evidence="3">
    <location>
        <begin position="1"/>
        <end position="163"/>
    </location>
</feature>
<accession>A0A922L626</accession>
<dbReference type="GO" id="GO:0003676">
    <property type="term" value="F:nucleic acid binding"/>
    <property type="evidence" value="ECO:0007669"/>
    <property type="project" value="InterPro"/>
</dbReference>
<evidence type="ECO:0000256" key="1">
    <source>
        <dbReference type="SAM" id="MobiDB-lite"/>
    </source>
</evidence>
<dbReference type="GO" id="GO:0015074">
    <property type="term" value="P:DNA integration"/>
    <property type="evidence" value="ECO:0007669"/>
    <property type="project" value="InterPro"/>
</dbReference>
<organism evidence="4 5">
    <name type="scientific">Dermatophagoides farinae</name>
    <name type="common">American house dust mite</name>
    <dbReference type="NCBI Taxonomy" id="6954"/>
    <lineage>
        <taxon>Eukaryota</taxon>
        <taxon>Metazoa</taxon>
        <taxon>Ecdysozoa</taxon>
        <taxon>Arthropoda</taxon>
        <taxon>Chelicerata</taxon>
        <taxon>Arachnida</taxon>
        <taxon>Acari</taxon>
        <taxon>Acariformes</taxon>
        <taxon>Sarcoptiformes</taxon>
        <taxon>Astigmata</taxon>
        <taxon>Psoroptidia</taxon>
        <taxon>Analgoidea</taxon>
        <taxon>Pyroglyphidae</taxon>
        <taxon>Dermatophagoidinae</taxon>
        <taxon>Dermatophagoides</taxon>
    </lineage>
</organism>
<dbReference type="InterPro" id="IPR012337">
    <property type="entry name" value="RNaseH-like_sf"/>
</dbReference>